<keyword evidence="12" id="KW-1185">Reference proteome</keyword>
<dbReference type="GO" id="GO:0016758">
    <property type="term" value="F:hexosyltransferase activity"/>
    <property type="evidence" value="ECO:0007669"/>
    <property type="project" value="InterPro"/>
</dbReference>
<dbReference type="GO" id="GO:0000139">
    <property type="term" value="C:Golgi membrane"/>
    <property type="evidence" value="ECO:0000318"/>
    <property type="project" value="GO_Central"/>
</dbReference>
<sequence length="223" mass="25760">RNFSTTPCLDSTFLTILINSAPGHIVRRNAIRQTWGNTSNILPPSKIKHKWRVLFIVGKANNEKTDNAVIEEALMYNDIIVVDIYESYKNLTEKTLAGMDWIRVYCSNSDFYFKGDDDIFINSYRFLEYLELVKINPLYQNTMIGRVALNNRIPCRSKKGKYFVSYDHYPYLRFPPYCSGFAYVMPIKTLHSLMAYVSAVKKIPMLDDVYVGILAQHAGIRTV</sequence>
<gene>
    <name evidence="11" type="ORF">TRIADDRAFT_15433</name>
</gene>
<dbReference type="RefSeq" id="XP_002110758.1">
    <property type="nucleotide sequence ID" value="XM_002110722.1"/>
</dbReference>
<dbReference type="GO" id="GO:0006493">
    <property type="term" value="P:protein O-linked glycosylation"/>
    <property type="evidence" value="ECO:0000318"/>
    <property type="project" value="GO_Central"/>
</dbReference>
<accession>B3RQT9</accession>
<feature type="non-terminal residue" evidence="11">
    <location>
        <position position="223"/>
    </location>
</feature>
<comment type="similarity">
    <text evidence="2 10">Belongs to the glycosyltransferase 31 family.</text>
</comment>
<dbReference type="GeneID" id="6751436"/>
<dbReference type="GO" id="GO:0016757">
    <property type="term" value="F:glycosyltransferase activity"/>
    <property type="evidence" value="ECO:0000318"/>
    <property type="project" value="GO_Central"/>
</dbReference>
<evidence type="ECO:0000256" key="8">
    <source>
        <dbReference type="ARBA" id="ARBA00023034"/>
    </source>
</evidence>
<evidence type="ECO:0000256" key="5">
    <source>
        <dbReference type="ARBA" id="ARBA00022692"/>
    </source>
</evidence>
<evidence type="ECO:0000256" key="6">
    <source>
        <dbReference type="ARBA" id="ARBA00022968"/>
    </source>
</evidence>
<keyword evidence="8 10" id="KW-0333">Golgi apparatus</keyword>
<dbReference type="FunFam" id="3.90.550.50:FF:000046">
    <property type="entry name" value="Hexosyltransferase"/>
    <property type="match status" value="1"/>
</dbReference>
<keyword evidence="5" id="KW-0812">Transmembrane</keyword>
<protein>
    <recommendedName>
        <fullName evidence="10">Hexosyltransferase</fullName>
        <ecNumber evidence="10">2.4.1.-</ecNumber>
    </recommendedName>
</protein>
<proteinExistence type="inferred from homology"/>
<dbReference type="EMBL" id="DS985243">
    <property type="protein sequence ID" value="EDV26762.1"/>
    <property type="molecule type" value="Genomic_DNA"/>
</dbReference>
<keyword evidence="3 10" id="KW-0328">Glycosyltransferase</keyword>
<feature type="non-terminal residue" evidence="11">
    <location>
        <position position="1"/>
    </location>
</feature>
<evidence type="ECO:0000256" key="4">
    <source>
        <dbReference type="ARBA" id="ARBA00022679"/>
    </source>
</evidence>
<keyword evidence="6" id="KW-0735">Signal-anchor</keyword>
<comment type="subcellular location">
    <subcellularLocation>
        <location evidence="1 10">Golgi apparatus membrane</location>
        <topology evidence="1 10">Single-pass type II membrane protein</topology>
    </subcellularLocation>
</comment>
<name>B3RQT9_TRIAD</name>
<evidence type="ECO:0000256" key="7">
    <source>
        <dbReference type="ARBA" id="ARBA00022989"/>
    </source>
</evidence>
<evidence type="ECO:0000256" key="10">
    <source>
        <dbReference type="RuleBase" id="RU363063"/>
    </source>
</evidence>
<dbReference type="FunCoup" id="B3RQT9">
    <property type="interactions" value="227"/>
</dbReference>
<dbReference type="AlphaFoldDB" id="B3RQT9"/>
<evidence type="ECO:0000313" key="11">
    <source>
        <dbReference type="EMBL" id="EDV26762.1"/>
    </source>
</evidence>
<keyword evidence="7" id="KW-1133">Transmembrane helix</keyword>
<dbReference type="InterPro" id="IPR002659">
    <property type="entry name" value="Glyco_trans_31"/>
</dbReference>
<reference evidence="11 12" key="1">
    <citation type="journal article" date="2008" name="Nature">
        <title>The Trichoplax genome and the nature of placozoans.</title>
        <authorList>
            <person name="Srivastava M."/>
            <person name="Begovic E."/>
            <person name="Chapman J."/>
            <person name="Putnam N.H."/>
            <person name="Hellsten U."/>
            <person name="Kawashima T."/>
            <person name="Kuo A."/>
            <person name="Mitros T."/>
            <person name="Salamov A."/>
            <person name="Carpenter M.L."/>
            <person name="Signorovitch A.Y."/>
            <person name="Moreno M.A."/>
            <person name="Kamm K."/>
            <person name="Grimwood J."/>
            <person name="Schmutz J."/>
            <person name="Shapiro H."/>
            <person name="Grigoriev I.V."/>
            <person name="Buss L.W."/>
            <person name="Schierwater B."/>
            <person name="Dellaporta S.L."/>
            <person name="Rokhsar D.S."/>
        </authorList>
    </citation>
    <scope>NUCLEOTIDE SEQUENCE [LARGE SCALE GENOMIC DNA]</scope>
    <source>
        <strain evidence="11 12">Grell-BS-1999</strain>
    </source>
</reference>
<dbReference type="OrthoDB" id="2139606at2759"/>
<dbReference type="CTD" id="6751436"/>
<keyword evidence="4" id="KW-0808">Transferase</keyword>
<dbReference type="Pfam" id="PF01762">
    <property type="entry name" value="Galactosyl_T"/>
    <property type="match status" value="1"/>
</dbReference>
<keyword evidence="9" id="KW-0472">Membrane</keyword>
<dbReference type="Gene3D" id="3.90.550.50">
    <property type="match status" value="1"/>
</dbReference>
<dbReference type="KEGG" id="tad:TRIADDRAFT_15433"/>
<dbReference type="eggNOG" id="KOG2287">
    <property type="taxonomic scope" value="Eukaryota"/>
</dbReference>
<dbReference type="PANTHER" id="PTHR11214:SF365">
    <property type="entry name" value="HEXOSYLTRANSFERASE"/>
    <property type="match status" value="1"/>
</dbReference>
<dbReference type="Proteomes" id="UP000009022">
    <property type="component" value="Unassembled WGS sequence"/>
</dbReference>
<evidence type="ECO:0000256" key="3">
    <source>
        <dbReference type="ARBA" id="ARBA00022676"/>
    </source>
</evidence>
<dbReference type="EC" id="2.4.1.-" evidence="10"/>
<evidence type="ECO:0000313" key="12">
    <source>
        <dbReference type="Proteomes" id="UP000009022"/>
    </source>
</evidence>
<organism evidence="11 12">
    <name type="scientific">Trichoplax adhaerens</name>
    <name type="common">Trichoplax reptans</name>
    <dbReference type="NCBI Taxonomy" id="10228"/>
    <lineage>
        <taxon>Eukaryota</taxon>
        <taxon>Metazoa</taxon>
        <taxon>Placozoa</taxon>
        <taxon>Uniplacotomia</taxon>
        <taxon>Trichoplacea</taxon>
        <taxon>Trichoplacidae</taxon>
        <taxon>Trichoplax</taxon>
    </lineage>
</organism>
<dbReference type="PhylomeDB" id="B3RQT9"/>
<dbReference type="HOGENOM" id="CLU_036849_6_1_1"/>
<evidence type="ECO:0000256" key="2">
    <source>
        <dbReference type="ARBA" id="ARBA00008661"/>
    </source>
</evidence>
<dbReference type="PANTHER" id="PTHR11214">
    <property type="entry name" value="BETA-1,3-N-ACETYLGLUCOSAMINYLTRANSFERASE"/>
    <property type="match status" value="1"/>
</dbReference>
<evidence type="ECO:0000256" key="1">
    <source>
        <dbReference type="ARBA" id="ARBA00004323"/>
    </source>
</evidence>
<evidence type="ECO:0000256" key="9">
    <source>
        <dbReference type="ARBA" id="ARBA00023136"/>
    </source>
</evidence>
<dbReference type="InParanoid" id="B3RQT9"/>
<dbReference type="OMA" id="IKIRETW"/>